<dbReference type="InterPro" id="IPR003593">
    <property type="entry name" value="AAA+_ATPase"/>
</dbReference>
<dbReference type="Pfam" id="PF00005">
    <property type="entry name" value="ABC_tran"/>
    <property type="match status" value="1"/>
</dbReference>
<dbReference type="EMBL" id="BEXB01000004">
    <property type="protein sequence ID" value="GAY75265.1"/>
    <property type="molecule type" value="Genomic_DNA"/>
</dbReference>
<dbReference type="GO" id="GO:0016887">
    <property type="term" value="F:ATP hydrolysis activity"/>
    <property type="evidence" value="ECO:0007669"/>
    <property type="project" value="InterPro"/>
</dbReference>
<evidence type="ECO:0000256" key="1">
    <source>
        <dbReference type="ARBA" id="ARBA00005417"/>
    </source>
</evidence>
<gene>
    <name evidence="6" type="ORF">NBRC111894_819</name>
</gene>
<dbReference type="Gene3D" id="3.40.50.300">
    <property type="entry name" value="P-loop containing nucleotide triphosphate hydrolases"/>
    <property type="match status" value="1"/>
</dbReference>
<evidence type="ECO:0000259" key="5">
    <source>
        <dbReference type="PROSITE" id="PS50893"/>
    </source>
</evidence>
<dbReference type="SMART" id="SM00382">
    <property type="entry name" value="AAA"/>
    <property type="match status" value="1"/>
</dbReference>
<reference evidence="6 7" key="1">
    <citation type="submission" date="2017-11" db="EMBL/GenBank/DDBJ databases">
        <title>Draft Genome Sequence of Sporolactobacillus inulinus NBRC 111894 Isolated from Koso, a Japanese Sugar-Vegetable Fermented Beverage.</title>
        <authorList>
            <person name="Chiou T.Y."/>
            <person name="Oshima K."/>
            <person name="Suda W."/>
            <person name="Hattori M."/>
            <person name="Takahashi T."/>
        </authorList>
    </citation>
    <scope>NUCLEOTIDE SEQUENCE [LARGE SCALE GENOMIC DNA]</scope>
    <source>
        <strain evidence="6 7">NBRC111894</strain>
    </source>
</reference>
<dbReference type="InterPro" id="IPR027417">
    <property type="entry name" value="P-loop_NTPase"/>
</dbReference>
<dbReference type="CDD" id="cd03264">
    <property type="entry name" value="ABC_drug_resistance_like"/>
    <property type="match status" value="1"/>
</dbReference>
<dbReference type="AlphaFoldDB" id="A0A4Y1Z8D8"/>
<feature type="domain" description="ABC transporter" evidence="5">
    <location>
        <begin position="3"/>
        <end position="231"/>
    </location>
</feature>
<dbReference type="PANTHER" id="PTHR43335:SF2">
    <property type="entry name" value="ABC TRANSPORTER, ATP-BINDING PROTEIN"/>
    <property type="match status" value="1"/>
</dbReference>
<comment type="similarity">
    <text evidence="1">Belongs to the ABC transporter superfamily.</text>
</comment>
<keyword evidence="3" id="KW-0547">Nucleotide-binding</keyword>
<proteinExistence type="inferred from homology"/>
<dbReference type="Proteomes" id="UP000319716">
    <property type="component" value="Unassembled WGS sequence"/>
</dbReference>
<keyword evidence="4 6" id="KW-0067">ATP-binding</keyword>
<protein>
    <submittedName>
        <fullName evidence="6">ABC transporter ATP-binding protein</fullName>
    </submittedName>
</protein>
<evidence type="ECO:0000256" key="4">
    <source>
        <dbReference type="ARBA" id="ARBA00022840"/>
    </source>
</evidence>
<dbReference type="InterPro" id="IPR017871">
    <property type="entry name" value="ABC_transporter-like_CS"/>
</dbReference>
<dbReference type="PROSITE" id="PS50893">
    <property type="entry name" value="ABC_TRANSPORTER_2"/>
    <property type="match status" value="1"/>
</dbReference>
<dbReference type="RefSeq" id="WP_307724599.1">
    <property type="nucleotide sequence ID" value="NZ_BEXB01000004.1"/>
</dbReference>
<accession>A0A4Y1Z8D8</accession>
<dbReference type="PROSITE" id="PS00211">
    <property type="entry name" value="ABC_TRANSPORTER_1"/>
    <property type="match status" value="1"/>
</dbReference>
<dbReference type="SUPFAM" id="SSF52540">
    <property type="entry name" value="P-loop containing nucleoside triphosphate hydrolases"/>
    <property type="match status" value="1"/>
</dbReference>
<comment type="caution">
    <text evidence="6">The sequence shown here is derived from an EMBL/GenBank/DDBJ whole genome shotgun (WGS) entry which is preliminary data.</text>
</comment>
<evidence type="ECO:0000313" key="7">
    <source>
        <dbReference type="Proteomes" id="UP000319716"/>
    </source>
</evidence>
<dbReference type="GO" id="GO:0005524">
    <property type="term" value="F:ATP binding"/>
    <property type="evidence" value="ECO:0007669"/>
    <property type="project" value="UniProtKB-KW"/>
</dbReference>
<dbReference type="PANTHER" id="PTHR43335">
    <property type="entry name" value="ABC TRANSPORTER, ATP-BINDING PROTEIN"/>
    <property type="match status" value="1"/>
</dbReference>
<sequence>MELTLSRVTKKFGKKTALDSISVTLREGVCGILGANGSGKSTLMRILATVMRPTDGSILLDGKDIFQLDADYRTLIGYLPQQVGYYRNFSAERFLHYMASLKGLTKAQANKKVEEMLQWVGMEQHRHEKIGKYSGGMKQRIGIAQALLNDPKILIVDEPTAGLDPKERIRFRNLLAATATNRIVLLSTHIVSDLEYLANNIMIIKDGHFVQMDTPTALLKAMNGNVWTVATTNELLADYQQNYKVGNIIRREMVLLFDCSLTKSHLGRRLKPFRILKISIFITLMTSMRRGRSACIKIE</sequence>
<dbReference type="InterPro" id="IPR003439">
    <property type="entry name" value="ABC_transporter-like_ATP-bd"/>
</dbReference>
<name>A0A4Y1Z8D8_9BACL</name>
<evidence type="ECO:0000313" key="6">
    <source>
        <dbReference type="EMBL" id="GAY75265.1"/>
    </source>
</evidence>
<keyword evidence="2" id="KW-0813">Transport</keyword>
<organism evidence="6 7">
    <name type="scientific">Sporolactobacillus inulinus</name>
    <dbReference type="NCBI Taxonomy" id="2078"/>
    <lineage>
        <taxon>Bacteria</taxon>
        <taxon>Bacillati</taxon>
        <taxon>Bacillota</taxon>
        <taxon>Bacilli</taxon>
        <taxon>Bacillales</taxon>
        <taxon>Sporolactobacillaceae</taxon>
        <taxon>Sporolactobacillus</taxon>
    </lineage>
</organism>
<evidence type="ECO:0000256" key="2">
    <source>
        <dbReference type="ARBA" id="ARBA00022448"/>
    </source>
</evidence>
<evidence type="ECO:0000256" key="3">
    <source>
        <dbReference type="ARBA" id="ARBA00022741"/>
    </source>
</evidence>